<dbReference type="GO" id="GO:0050661">
    <property type="term" value="F:NADP binding"/>
    <property type="evidence" value="ECO:0007669"/>
    <property type="project" value="TreeGrafter"/>
</dbReference>
<feature type="region of interest" description="Disordered" evidence="4">
    <location>
        <begin position="319"/>
        <end position="338"/>
    </location>
</feature>
<dbReference type="Pfam" id="PF02558">
    <property type="entry name" value="ApbA"/>
    <property type="match status" value="1"/>
</dbReference>
<dbReference type="Gene3D" id="1.10.1040.10">
    <property type="entry name" value="N-(1-d-carboxylethyl)-l-norvaline Dehydrogenase, domain 2"/>
    <property type="match status" value="1"/>
</dbReference>
<evidence type="ECO:0000256" key="1">
    <source>
        <dbReference type="ARBA" id="ARBA00007870"/>
    </source>
</evidence>
<dbReference type="GO" id="GO:0005737">
    <property type="term" value="C:cytoplasm"/>
    <property type="evidence" value="ECO:0007669"/>
    <property type="project" value="TreeGrafter"/>
</dbReference>
<protein>
    <submittedName>
        <fullName evidence="7">2-dehydropantoate 2-reductase</fullName>
    </submittedName>
</protein>
<dbReference type="PANTHER" id="PTHR43765:SF2">
    <property type="entry name" value="2-DEHYDROPANTOATE 2-REDUCTASE"/>
    <property type="match status" value="1"/>
</dbReference>
<gene>
    <name evidence="7" type="ORF">SAMN06297387_112185</name>
</gene>
<keyword evidence="8" id="KW-1185">Reference proteome</keyword>
<evidence type="ECO:0000256" key="4">
    <source>
        <dbReference type="SAM" id="MobiDB-lite"/>
    </source>
</evidence>
<dbReference type="InterPro" id="IPR008927">
    <property type="entry name" value="6-PGluconate_DH-like_C_sf"/>
</dbReference>
<dbReference type="OrthoDB" id="9796561at2"/>
<evidence type="ECO:0000313" key="7">
    <source>
        <dbReference type="EMBL" id="SOD63825.1"/>
    </source>
</evidence>
<feature type="domain" description="Ketopantoate reductase N-terminal" evidence="5">
    <location>
        <begin position="4"/>
        <end position="144"/>
    </location>
</feature>
<dbReference type="AlphaFoldDB" id="A0A286DYU0"/>
<evidence type="ECO:0000313" key="8">
    <source>
        <dbReference type="Proteomes" id="UP000219072"/>
    </source>
</evidence>
<dbReference type="Gene3D" id="3.40.50.720">
    <property type="entry name" value="NAD(P)-binding Rossmann-like Domain"/>
    <property type="match status" value="1"/>
</dbReference>
<keyword evidence="3" id="KW-0560">Oxidoreductase</keyword>
<feature type="domain" description="Ketopantoate reductase C-terminal" evidence="6">
    <location>
        <begin position="192"/>
        <end position="314"/>
    </location>
</feature>
<dbReference type="SUPFAM" id="SSF48179">
    <property type="entry name" value="6-phosphogluconate dehydrogenase C-terminal domain-like"/>
    <property type="match status" value="1"/>
</dbReference>
<dbReference type="SUPFAM" id="SSF51735">
    <property type="entry name" value="NAD(P)-binding Rossmann-fold domains"/>
    <property type="match status" value="1"/>
</dbReference>
<dbReference type="Proteomes" id="UP000219072">
    <property type="component" value="Unassembled WGS sequence"/>
</dbReference>
<proteinExistence type="inferred from homology"/>
<evidence type="ECO:0000256" key="2">
    <source>
        <dbReference type="ARBA" id="ARBA00022857"/>
    </source>
</evidence>
<organism evidence="7 8">
    <name type="scientific">Streptomyces zhaozhouensis</name>
    <dbReference type="NCBI Taxonomy" id="1300267"/>
    <lineage>
        <taxon>Bacteria</taxon>
        <taxon>Bacillati</taxon>
        <taxon>Actinomycetota</taxon>
        <taxon>Actinomycetes</taxon>
        <taxon>Kitasatosporales</taxon>
        <taxon>Streptomycetaceae</taxon>
        <taxon>Streptomyces</taxon>
    </lineage>
</organism>
<dbReference type="InterPro" id="IPR013752">
    <property type="entry name" value="KPA_reductase"/>
</dbReference>
<keyword evidence="2" id="KW-0521">NADP</keyword>
<accession>A0A286DYU0</accession>
<dbReference type="InterPro" id="IPR013332">
    <property type="entry name" value="KPR_N"/>
</dbReference>
<evidence type="ECO:0000259" key="6">
    <source>
        <dbReference type="Pfam" id="PF08546"/>
    </source>
</evidence>
<dbReference type="GO" id="GO:0008677">
    <property type="term" value="F:2-dehydropantoate 2-reductase activity"/>
    <property type="evidence" value="ECO:0007669"/>
    <property type="project" value="TreeGrafter"/>
</dbReference>
<evidence type="ECO:0000256" key="3">
    <source>
        <dbReference type="ARBA" id="ARBA00023002"/>
    </source>
</evidence>
<dbReference type="RefSeq" id="WP_097232278.1">
    <property type="nucleotide sequence ID" value="NZ_OCNE01000012.1"/>
</dbReference>
<evidence type="ECO:0000259" key="5">
    <source>
        <dbReference type="Pfam" id="PF02558"/>
    </source>
</evidence>
<dbReference type="Pfam" id="PF08546">
    <property type="entry name" value="ApbA_C"/>
    <property type="match status" value="1"/>
</dbReference>
<dbReference type="PANTHER" id="PTHR43765">
    <property type="entry name" value="2-DEHYDROPANTOATE 2-REDUCTASE-RELATED"/>
    <property type="match status" value="1"/>
</dbReference>
<dbReference type="EMBL" id="OCNE01000012">
    <property type="protein sequence ID" value="SOD63825.1"/>
    <property type="molecule type" value="Genomic_DNA"/>
</dbReference>
<name>A0A286DYU0_9ACTN</name>
<dbReference type="InterPro" id="IPR036291">
    <property type="entry name" value="NAD(P)-bd_dom_sf"/>
</dbReference>
<comment type="similarity">
    <text evidence="1">Belongs to the ketopantoate reductase family.</text>
</comment>
<sequence length="338" mass="35926">MRYIVIGAGAVGGAIGGRLAQSGNQVVLVARGAHARALRADGLRLDTPDESLRLPVPVAETPDEVELTPDDVLLLAVKVQDSVAALDAWAHRPVAGGGTAGERLPLLCVQNGVAGDDLALRRFRRVYSVCLWLPAQYLTPGRVVAPCAPLTGMLHLGDHPARADGTLDAATLRPIAEDLARSRFLAPLVPDVARWKYAKLLGNLANALEALCGPMADDPRVAEVYGRVRAEGEAVLRAAGIPWTSPEDEEALRADRMTMRPVADAETGGNSSWQSLRRGTGSIEADYLNGEIVLLGRRHGVATPWNETLQRLANRAAAEGHAPGSLPVESLTRSVRDN</sequence>
<reference evidence="7 8" key="1">
    <citation type="submission" date="2017-09" db="EMBL/GenBank/DDBJ databases">
        <authorList>
            <person name="Ehlers B."/>
            <person name="Leendertz F.H."/>
        </authorList>
    </citation>
    <scope>NUCLEOTIDE SEQUENCE [LARGE SCALE GENOMIC DNA]</scope>
    <source>
        <strain evidence="7 8">CGMCC 4.7095</strain>
    </source>
</reference>
<dbReference type="InterPro" id="IPR050838">
    <property type="entry name" value="Ketopantoate_reductase"/>
</dbReference>
<dbReference type="InterPro" id="IPR013328">
    <property type="entry name" value="6PGD_dom2"/>
</dbReference>